<dbReference type="Pfam" id="PF13432">
    <property type="entry name" value="TPR_16"/>
    <property type="match status" value="2"/>
</dbReference>
<evidence type="ECO:0000313" key="7">
    <source>
        <dbReference type="EMBL" id="NDP47415.1"/>
    </source>
</evidence>
<dbReference type="Gene3D" id="1.25.40.10">
    <property type="entry name" value="Tetratricopeptide repeat domain"/>
    <property type="match status" value="1"/>
</dbReference>
<dbReference type="PANTHER" id="PTHR44943">
    <property type="entry name" value="CELLULOSE SYNTHASE OPERON PROTEIN C"/>
    <property type="match status" value="1"/>
</dbReference>
<sequence>MVLSRFCAIVAACIMLLSMPAQATEVQEINQQFRKGDLSGALDRANRYLVKNPKDAQARFLKGLILADQGKTNDAITVFTGLTEDFPELPEPYNNLAVLYASQSKYDAAKNALEMAIRTHPSYATAHENLGDIYAKMASIAYDKALALDNKNATAQTKLALIQEMIQGQPRKAATTKSMPAPSVPAPTKSAAKPTATEPAPAKPLPASTSPASNAVEAAVTQWAKAWSARDVNAYLAAYGSDYAADGMTRSNWEAQRRERVSSPKSIDVQLSDMTIDQQGDSASATFRQAYRSDRFSSTVTKTLKLALQNGQWRIVDEDSK</sequence>
<evidence type="ECO:0000256" key="1">
    <source>
        <dbReference type="ARBA" id="ARBA00022737"/>
    </source>
</evidence>
<dbReference type="Gene3D" id="3.10.450.50">
    <property type="match status" value="1"/>
</dbReference>
<evidence type="ECO:0000256" key="4">
    <source>
        <dbReference type="SAM" id="MobiDB-lite"/>
    </source>
</evidence>
<dbReference type="Proteomes" id="UP000483432">
    <property type="component" value="Unassembled WGS sequence"/>
</dbReference>
<proteinExistence type="predicted"/>
<evidence type="ECO:0000313" key="8">
    <source>
        <dbReference type="Proteomes" id="UP000483432"/>
    </source>
</evidence>
<keyword evidence="1" id="KW-0677">Repeat</keyword>
<dbReference type="SUPFAM" id="SSF48452">
    <property type="entry name" value="TPR-like"/>
    <property type="match status" value="1"/>
</dbReference>
<dbReference type="Pfam" id="PF24125">
    <property type="entry name" value="Cds6_C"/>
    <property type="match status" value="1"/>
</dbReference>
<feature type="compositionally biased region" description="Low complexity" evidence="4">
    <location>
        <begin position="186"/>
        <end position="200"/>
    </location>
</feature>
<dbReference type="SUPFAM" id="SSF54427">
    <property type="entry name" value="NTF2-like"/>
    <property type="match status" value="1"/>
</dbReference>
<dbReference type="AlphaFoldDB" id="A0A7C9K8C7"/>
<evidence type="ECO:0000256" key="3">
    <source>
        <dbReference type="PROSITE-ProRule" id="PRU00339"/>
    </source>
</evidence>
<evidence type="ECO:0000256" key="2">
    <source>
        <dbReference type="ARBA" id="ARBA00022803"/>
    </source>
</evidence>
<reference evidence="7 8" key="1">
    <citation type="submission" date="2019-09" db="EMBL/GenBank/DDBJ databases">
        <title>H2 Metabolism Revealed by Metagenomic Analysis in Subglacial Sediment of East Antarctica.</title>
        <authorList>
            <person name="Yang Z."/>
            <person name="Zhang Y."/>
            <person name="Lv Y."/>
            <person name="Yan W."/>
            <person name="Xiao X."/>
            <person name="Sun B."/>
            <person name="Ma H."/>
        </authorList>
    </citation>
    <scope>NUCLEOTIDE SEQUENCE [LARGE SCALE GENOMIC DNA]</scope>
    <source>
        <strain evidence="7">Bin2_2</strain>
    </source>
</reference>
<feature type="chain" id="PRO_5028937206" evidence="5">
    <location>
        <begin position="24"/>
        <end position="321"/>
    </location>
</feature>
<protein>
    <submittedName>
        <fullName evidence="7">Tetratricopeptide repeat protein</fullName>
    </submittedName>
</protein>
<keyword evidence="2 3" id="KW-0802">TPR repeat</keyword>
<dbReference type="PROSITE" id="PS50005">
    <property type="entry name" value="TPR"/>
    <property type="match status" value="1"/>
</dbReference>
<evidence type="ECO:0000259" key="6">
    <source>
        <dbReference type="Pfam" id="PF24125"/>
    </source>
</evidence>
<feature type="domain" description="Cds6 C-terminal" evidence="6">
    <location>
        <begin position="216"/>
        <end position="318"/>
    </location>
</feature>
<dbReference type="PANTHER" id="PTHR44943:SF4">
    <property type="entry name" value="TPR REPEAT-CONTAINING PROTEIN MJ0798"/>
    <property type="match status" value="1"/>
</dbReference>
<feature type="region of interest" description="Disordered" evidence="4">
    <location>
        <begin position="170"/>
        <end position="211"/>
    </location>
</feature>
<keyword evidence="5" id="KW-0732">Signal</keyword>
<dbReference type="EMBL" id="JAAFGW010000030">
    <property type="protein sequence ID" value="NDP47415.1"/>
    <property type="molecule type" value="Genomic_DNA"/>
</dbReference>
<organism evidence="7 8">
    <name type="scientific">Sulfuriferula multivorans</name>
    <dbReference type="NCBI Taxonomy" id="1559896"/>
    <lineage>
        <taxon>Bacteria</taxon>
        <taxon>Pseudomonadati</taxon>
        <taxon>Pseudomonadota</taxon>
        <taxon>Betaproteobacteria</taxon>
        <taxon>Nitrosomonadales</taxon>
        <taxon>Sulfuricellaceae</taxon>
        <taxon>Sulfuriferula</taxon>
    </lineage>
</organism>
<accession>A0A7C9K8C7</accession>
<dbReference type="InterPro" id="IPR019734">
    <property type="entry name" value="TPR_rpt"/>
</dbReference>
<dbReference type="SMART" id="SM00028">
    <property type="entry name" value="TPR"/>
    <property type="match status" value="3"/>
</dbReference>
<feature type="repeat" description="TPR" evidence="3">
    <location>
        <begin position="90"/>
        <end position="123"/>
    </location>
</feature>
<name>A0A7C9K8C7_9PROT</name>
<dbReference type="InterPro" id="IPR056203">
    <property type="entry name" value="Cds6_C"/>
</dbReference>
<comment type="caution">
    <text evidence="7">The sequence shown here is derived from an EMBL/GenBank/DDBJ whole genome shotgun (WGS) entry which is preliminary data.</text>
</comment>
<dbReference type="InterPro" id="IPR051685">
    <property type="entry name" value="Ycf3/AcsC/BcsC/TPR_MFPF"/>
</dbReference>
<dbReference type="InterPro" id="IPR011990">
    <property type="entry name" value="TPR-like_helical_dom_sf"/>
</dbReference>
<evidence type="ECO:0000256" key="5">
    <source>
        <dbReference type="SAM" id="SignalP"/>
    </source>
</evidence>
<feature type="signal peptide" evidence="5">
    <location>
        <begin position="1"/>
        <end position="23"/>
    </location>
</feature>
<gene>
    <name evidence="7" type="ORF">GZ085_03320</name>
</gene>
<dbReference type="InterPro" id="IPR032710">
    <property type="entry name" value="NTF2-like_dom_sf"/>
</dbReference>